<evidence type="ECO:0000256" key="7">
    <source>
        <dbReference type="ARBA" id="ARBA00035633"/>
    </source>
</evidence>
<evidence type="ECO:0000256" key="5">
    <source>
        <dbReference type="ARBA" id="ARBA00022909"/>
    </source>
</evidence>
<dbReference type="Gene3D" id="3.20.10.10">
    <property type="entry name" value="D-amino Acid Aminotransferase, subunit A, domain 2"/>
    <property type="match status" value="1"/>
</dbReference>
<dbReference type="EC" id="4.1.3.38" evidence="8 10"/>
<dbReference type="GO" id="GO:0005829">
    <property type="term" value="C:cytosol"/>
    <property type="evidence" value="ECO:0007669"/>
    <property type="project" value="TreeGrafter"/>
</dbReference>
<dbReference type="InterPro" id="IPR017824">
    <property type="entry name" value="Aminodeoxychorismate_lyase_IV"/>
</dbReference>
<evidence type="ECO:0000256" key="12">
    <source>
        <dbReference type="RuleBase" id="RU004516"/>
    </source>
</evidence>
<evidence type="ECO:0000256" key="4">
    <source>
        <dbReference type="ARBA" id="ARBA00022898"/>
    </source>
</evidence>
<dbReference type="InterPro" id="IPR018300">
    <property type="entry name" value="Aminotrans_IV_CS"/>
</dbReference>
<evidence type="ECO:0000256" key="8">
    <source>
        <dbReference type="ARBA" id="ARBA00035676"/>
    </source>
</evidence>
<keyword evidence="5" id="KW-0289">Folate biosynthesis</keyword>
<dbReference type="InterPro" id="IPR036038">
    <property type="entry name" value="Aminotransferase-like"/>
</dbReference>
<dbReference type="GO" id="GO:0030170">
    <property type="term" value="F:pyridoxal phosphate binding"/>
    <property type="evidence" value="ECO:0007669"/>
    <property type="project" value="InterPro"/>
</dbReference>
<dbReference type="Pfam" id="PF01063">
    <property type="entry name" value="Aminotran_4"/>
    <property type="match status" value="1"/>
</dbReference>
<evidence type="ECO:0000313" key="13">
    <source>
        <dbReference type="EMBL" id="USF89036.1"/>
    </source>
</evidence>
<dbReference type="PANTHER" id="PTHR42743:SF2">
    <property type="entry name" value="AMINODEOXYCHORISMATE LYASE"/>
    <property type="match status" value="1"/>
</dbReference>
<dbReference type="GO" id="GO:0046656">
    <property type="term" value="P:folic acid biosynthetic process"/>
    <property type="evidence" value="ECO:0007669"/>
    <property type="project" value="UniProtKB-KW"/>
</dbReference>
<sequence>MTRIGAPQRAPIPFQVSPFRMLIDGITTEQIPASDRGLHYGDGLFETIAVAASRPRLWERHMARLAEGERRLGLPPLPRDLLWSEAESLISGAQQGVLKILHTRGSGGRGYRSPTPASTRRILSFHPWPEFPRYWFREGIELRLCDTRLGINPALAGIKHLCRLEQVLARNEWDDPAIPEGVMLDIEGRVIEGTQSNLFLLKNGGLITPDLSRCGVAGVMRGLVLESARALGIDCLIRDLGVDELGTADGVFICNSLIGIVLVARFAAHKFDPKLIPSELVETVRQRAFGQRDATLLSSG</sequence>
<dbReference type="Proteomes" id="UP001056649">
    <property type="component" value="Chromosome"/>
</dbReference>
<comment type="catalytic activity">
    <reaction evidence="9">
        <text>4-amino-4-deoxychorismate = 4-aminobenzoate + pyruvate + H(+)</text>
        <dbReference type="Rhea" id="RHEA:16201"/>
        <dbReference type="ChEBI" id="CHEBI:15361"/>
        <dbReference type="ChEBI" id="CHEBI:15378"/>
        <dbReference type="ChEBI" id="CHEBI:17836"/>
        <dbReference type="ChEBI" id="CHEBI:58406"/>
        <dbReference type="EC" id="4.1.3.38"/>
    </reaction>
</comment>
<dbReference type="InterPro" id="IPR001544">
    <property type="entry name" value="Aminotrans_IV"/>
</dbReference>
<dbReference type="GO" id="GO:0008696">
    <property type="term" value="F:4-amino-4-deoxychorismate lyase activity"/>
    <property type="evidence" value="ECO:0007669"/>
    <property type="project" value="UniProtKB-UniRule"/>
</dbReference>
<protein>
    <recommendedName>
        <fullName evidence="8 10">Aminodeoxychorismate lyase</fullName>
        <ecNumber evidence="8 10">4.1.3.38</ecNumber>
    </recommendedName>
</protein>
<keyword evidence="14" id="KW-1185">Reference proteome</keyword>
<dbReference type="InterPro" id="IPR050571">
    <property type="entry name" value="Class-IV_PLP-Dep_Aminotrnsfr"/>
</dbReference>
<comment type="pathway">
    <text evidence="7">Cofactor biosynthesis; tetrahydrofolate biosynthesis; 4-aminobenzoate from chorismate: step 2/2.</text>
</comment>
<evidence type="ECO:0000256" key="10">
    <source>
        <dbReference type="NCBIfam" id="TIGR03461"/>
    </source>
</evidence>
<comment type="similarity">
    <text evidence="2 11">Belongs to the class-IV pyridoxal-phosphate-dependent aminotransferase family.</text>
</comment>
<proteinExistence type="inferred from homology"/>
<keyword evidence="4 12" id="KW-0663">Pyridoxal phosphate</keyword>
<dbReference type="NCBIfam" id="NF004761">
    <property type="entry name" value="PRK06092.1"/>
    <property type="match status" value="1"/>
</dbReference>
<dbReference type="AlphaFoldDB" id="A0A9J7A283"/>
<dbReference type="NCBIfam" id="TIGR03461">
    <property type="entry name" value="pabC_Proteo"/>
    <property type="match status" value="1"/>
</dbReference>
<name>A0A9J7A283_9GAMM</name>
<evidence type="ECO:0000256" key="2">
    <source>
        <dbReference type="ARBA" id="ARBA00009320"/>
    </source>
</evidence>
<dbReference type="RefSeq" id="WP_005960719.1">
    <property type="nucleotide sequence ID" value="NZ_CP090569.1"/>
</dbReference>
<evidence type="ECO:0000256" key="6">
    <source>
        <dbReference type="ARBA" id="ARBA00023239"/>
    </source>
</evidence>
<dbReference type="SUPFAM" id="SSF56752">
    <property type="entry name" value="D-aminoacid aminotransferase-like PLP-dependent enzymes"/>
    <property type="match status" value="1"/>
</dbReference>
<dbReference type="InterPro" id="IPR043131">
    <property type="entry name" value="BCAT-like_N"/>
</dbReference>
<evidence type="ECO:0000256" key="11">
    <source>
        <dbReference type="RuleBase" id="RU004106"/>
    </source>
</evidence>
<evidence type="ECO:0000256" key="9">
    <source>
        <dbReference type="ARBA" id="ARBA00049529"/>
    </source>
</evidence>
<evidence type="ECO:0000256" key="3">
    <source>
        <dbReference type="ARBA" id="ARBA00011738"/>
    </source>
</evidence>
<evidence type="ECO:0000313" key="14">
    <source>
        <dbReference type="Proteomes" id="UP001056649"/>
    </source>
</evidence>
<comment type="subunit">
    <text evidence="3">Homodimer.</text>
</comment>
<gene>
    <name evidence="13" type="primary">pabC</name>
    <name evidence="13" type="ORF">L0Y14_07340</name>
</gene>
<dbReference type="EMBL" id="CP090569">
    <property type="protein sequence ID" value="USF89036.1"/>
    <property type="molecule type" value="Genomic_DNA"/>
</dbReference>
<dbReference type="PROSITE" id="PS00770">
    <property type="entry name" value="AA_TRANSFER_CLASS_4"/>
    <property type="match status" value="1"/>
</dbReference>
<dbReference type="PANTHER" id="PTHR42743">
    <property type="entry name" value="AMINO-ACID AMINOTRANSFERASE"/>
    <property type="match status" value="1"/>
</dbReference>
<dbReference type="Gene3D" id="3.30.470.10">
    <property type="match status" value="1"/>
</dbReference>
<dbReference type="KEGG" id="eps:L0Y14_07340"/>
<comment type="cofactor">
    <cofactor evidence="1 12">
        <name>pyridoxal 5'-phosphate</name>
        <dbReference type="ChEBI" id="CHEBI:597326"/>
    </cofactor>
</comment>
<accession>A0A9J7A283</accession>
<evidence type="ECO:0000256" key="1">
    <source>
        <dbReference type="ARBA" id="ARBA00001933"/>
    </source>
</evidence>
<keyword evidence="6 13" id="KW-0456">Lyase</keyword>
<organism evidence="13 14">
    <name type="scientific">Candidatus Endoriftia persephonae</name>
    <dbReference type="NCBI Taxonomy" id="393765"/>
    <lineage>
        <taxon>Bacteria</taxon>
        <taxon>Pseudomonadati</taxon>
        <taxon>Pseudomonadota</taxon>
        <taxon>Gammaproteobacteria</taxon>
        <taxon>Chromatiales</taxon>
        <taxon>Sedimenticolaceae</taxon>
        <taxon>Candidatus Endoriftia</taxon>
    </lineage>
</organism>
<reference evidence="13" key="1">
    <citation type="journal article" date="2022" name="Mol. Ecol. Resour.">
        <title>The complete and closed genome of the facultative generalist Candidatus Endoriftia persephone from deep-sea hydrothermal vents.</title>
        <authorList>
            <person name="de Oliveira A.L."/>
            <person name="Srivastava A."/>
            <person name="Espada-Hinojosa S."/>
            <person name="Bright M."/>
        </authorList>
    </citation>
    <scope>NUCLEOTIDE SEQUENCE</scope>
    <source>
        <strain evidence="13">Tica-EPR-9o50.N</strain>
    </source>
</reference>
<dbReference type="CDD" id="cd01559">
    <property type="entry name" value="ADCL_like"/>
    <property type="match status" value="1"/>
</dbReference>
<dbReference type="InterPro" id="IPR043132">
    <property type="entry name" value="BCAT-like_C"/>
</dbReference>
<dbReference type="GO" id="GO:0008153">
    <property type="term" value="P:4-aminobenzoate biosynthetic process"/>
    <property type="evidence" value="ECO:0007669"/>
    <property type="project" value="UniProtKB-UniRule"/>
</dbReference>